<keyword evidence="7" id="KW-0325">Glycoprotein</keyword>
<name>A0A315UVR7_GAMAF</name>
<dbReference type="InterPro" id="IPR007829">
    <property type="entry name" value="TM2"/>
</dbReference>
<dbReference type="Proteomes" id="UP000250572">
    <property type="component" value="Unassembled WGS sequence"/>
</dbReference>
<gene>
    <name evidence="10" type="ORF">CCH79_00020870</name>
</gene>
<dbReference type="PANTHER" id="PTHR21016">
    <property type="entry name" value="BETA-AMYLOID BINDING PROTEIN-RELATED"/>
    <property type="match status" value="1"/>
</dbReference>
<protein>
    <recommendedName>
        <fullName evidence="9">TM2 domain-containing protein</fullName>
    </recommendedName>
</protein>
<evidence type="ECO:0000259" key="9">
    <source>
        <dbReference type="Pfam" id="PF05154"/>
    </source>
</evidence>
<evidence type="ECO:0000256" key="4">
    <source>
        <dbReference type="ARBA" id="ARBA00022729"/>
    </source>
</evidence>
<dbReference type="PANTHER" id="PTHR21016:SF1">
    <property type="entry name" value="TM2 DOMAIN-CONTAINING PROTEIN 1"/>
    <property type="match status" value="1"/>
</dbReference>
<dbReference type="GO" id="GO:0016020">
    <property type="term" value="C:membrane"/>
    <property type="evidence" value="ECO:0007669"/>
    <property type="project" value="UniProtKB-SubCell"/>
</dbReference>
<feature type="non-terminal residue" evidence="10">
    <location>
        <position position="366"/>
    </location>
</feature>
<keyword evidence="6" id="KW-0472">Membrane</keyword>
<evidence type="ECO:0000256" key="8">
    <source>
        <dbReference type="SAM" id="MobiDB-lite"/>
    </source>
</evidence>
<evidence type="ECO:0000313" key="11">
    <source>
        <dbReference type="Proteomes" id="UP000250572"/>
    </source>
</evidence>
<keyword evidence="11" id="KW-1185">Reference proteome</keyword>
<sequence>MVVLDPGSTQSHRTDQNLEPQGGIGPMTQFTEKNFAGLDRVTHLSSPGRNQEVLEAPERFREVQLDFLQVKQTRTRAHLLAFRLNRTEPPTAAESTLGRRTIRNWDRSHFNWTQFGTRVAVMMPLGAAGNNKAPAVDLSRDGTEERQDGLHLNASFGQNDAFTFKLQHNLNRVLAVSILFSRTFNRFWVQVRFWSSLWVERPVLKRLELRWSPVPQDPEGNTLSRDGWLIMAAPFGRLLLLTLLLFCCGSGSGSGVKAAEAEEAEDCRHLRLGQYPSVTDPNIDESTQEPENCRNGVAFVDCLPAPNVTCRLSNGTEVRFSGDEVGFNRTVTCRNVTGYSYKVAVALSLFLGWLGADRFYLGYPAL</sequence>
<evidence type="ECO:0000256" key="6">
    <source>
        <dbReference type="ARBA" id="ARBA00023136"/>
    </source>
</evidence>
<keyword evidence="5" id="KW-1133">Transmembrane helix</keyword>
<evidence type="ECO:0000256" key="5">
    <source>
        <dbReference type="ARBA" id="ARBA00022989"/>
    </source>
</evidence>
<evidence type="ECO:0000313" key="10">
    <source>
        <dbReference type="EMBL" id="PWA15463.1"/>
    </source>
</evidence>
<feature type="domain" description="TM2" evidence="9">
    <location>
        <begin position="338"/>
        <end position="364"/>
    </location>
</feature>
<proteinExistence type="inferred from homology"/>
<reference evidence="10 11" key="1">
    <citation type="journal article" date="2018" name="G3 (Bethesda)">
        <title>A High-Quality Reference Genome for the Invasive Mosquitofish Gambusia affinis Using a Chicago Library.</title>
        <authorList>
            <person name="Hoffberg S.L."/>
            <person name="Troendle N.J."/>
            <person name="Glenn T.C."/>
            <person name="Mahmud O."/>
            <person name="Louha S."/>
            <person name="Chalopin D."/>
            <person name="Bennetzen J.L."/>
            <person name="Mauricio R."/>
        </authorList>
    </citation>
    <scope>NUCLEOTIDE SEQUENCE [LARGE SCALE GENOMIC DNA]</scope>
    <source>
        <strain evidence="10">NE01/NJP1002.9</strain>
        <tissue evidence="10">Muscle</tissue>
    </source>
</reference>
<dbReference type="EMBL" id="NHOQ01002693">
    <property type="protein sequence ID" value="PWA15463.1"/>
    <property type="molecule type" value="Genomic_DNA"/>
</dbReference>
<evidence type="ECO:0000256" key="3">
    <source>
        <dbReference type="ARBA" id="ARBA00022692"/>
    </source>
</evidence>
<organism evidence="10 11">
    <name type="scientific">Gambusia affinis</name>
    <name type="common">Western mosquitofish</name>
    <name type="synonym">Heterandria affinis</name>
    <dbReference type="NCBI Taxonomy" id="33528"/>
    <lineage>
        <taxon>Eukaryota</taxon>
        <taxon>Metazoa</taxon>
        <taxon>Chordata</taxon>
        <taxon>Craniata</taxon>
        <taxon>Vertebrata</taxon>
        <taxon>Euteleostomi</taxon>
        <taxon>Actinopterygii</taxon>
        <taxon>Neopterygii</taxon>
        <taxon>Teleostei</taxon>
        <taxon>Neoteleostei</taxon>
        <taxon>Acanthomorphata</taxon>
        <taxon>Ovalentaria</taxon>
        <taxon>Atherinomorphae</taxon>
        <taxon>Cyprinodontiformes</taxon>
        <taxon>Poeciliidae</taxon>
        <taxon>Poeciliinae</taxon>
        <taxon>Gambusia</taxon>
    </lineage>
</organism>
<keyword evidence="3" id="KW-0812">Transmembrane</keyword>
<evidence type="ECO:0000256" key="2">
    <source>
        <dbReference type="ARBA" id="ARBA00008284"/>
    </source>
</evidence>
<dbReference type="STRING" id="33528.ENSGAFP00000026098"/>
<evidence type="ECO:0000256" key="7">
    <source>
        <dbReference type="ARBA" id="ARBA00023180"/>
    </source>
</evidence>
<feature type="region of interest" description="Disordered" evidence="8">
    <location>
        <begin position="1"/>
        <end position="23"/>
    </location>
</feature>
<comment type="similarity">
    <text evidence="2">Belongs to the TM2 family.</text>
</comment>
<dbReference type="Pfam" id="PF05154">
    <property type="entry name" value="TM2"/>
    <property type="match status" value="1"/>
</dbReference>
<comment type="subcellular location">
    <subcellularLocation>
        <location evidence="1">Membrane</location>
        <topology evidence="1">Multi-pass membrane protein</topology>
    </subcellularLocation>
</comment>
<dbReference type="AlphaFoldDB" id="A0A315UVR7"/>
<keyword evidence="4" id="KW-0732">Signal</keyword>
<accession>A0A315UVR7</accession>
<comment type="caution">
    <text evidence="10">The sequence shown here is derived from an EMBL/GenBank/DDBJ whole genome shotgun (WGS) entry which is preliminary data.</text>
</comment>
<dbReference type="InterPro" id="IPR050932">
    <property type="entry name" value="TM2D1-3-like"/>
</dbReference>
<evidence type="ECO:0000256" key="1">
    <source>
        <dbReference type="ARBA" id="ARBA00004141"/>
    </source>
</evidence>